<dbReference type="GO" id="GO:0004867">
    <property type="term" value="F:serine-type endopeptidase inhibitor activity"/>
    <property type="evidence" value="ECO:0007669"/>
    <property type="project" value="InterPro"/>
</dbReference>
<dbReference type="FunFam" id="4.10.410.10:FF:000020">
    <property type="entry name" value="Collagen, type VI, alpha 3"/>
    <property type="match status" value="1"/>
</dbReference>
<evidence type="ECO:0000256" key="2">
    <source>
        <dbReference type="SAM" id="SignalP"/>
    </source>
</evidence>
<dbReference type="InterPro" id="IPR002223">
    <property type="entry name" value="Kunitz_BPTI"/>
</dbReference>
<dbReference type="InterPro" id="IPR036880">
    <property type="entry name" value="Kunitz_BPTI_sf"/>
</dbReference>
<reference evidence="4" key="2">
    <citation type="journal article" date="2019" name="Fish Shellfish Immunol.">
        <title>A Kunitz proteinase inhibitor (HcKuPI) participated in antimicrobial process during pearl sac formation and induced the overgrowth of calcium carbonate in Hyriopsis cumingii.</title>
        <authorList>
            <person name="Jin C."/>
            <person name="Liu X.J."/>
            <person name="Li J.L."/>
        </authorList>
    </citation>
    <scope>NUCLEOTIDE SEQUENCE</scope>
</reference>
<evidence type="ECO:0000256" key="1">
    <source>
        <dbReference type="ARBA" id="ARBA00023157"/>
    </source>
</evidence>
<protein>
    <submittedName>
        <fullName evidence="4">HcKuPI</fullName>
    </submittedName>
</protein>
<proteinExistence type="evidence at transcript level"/>
<feature type="signal peptide" evidence="2">
    <location>
        <begin position="1"/>
        <end position="24"/>
    </location>
</feature>
<dbReference type="PROSITE" id="PS50279">
    <property type="entry name" value="BPTI_KUNITZ_2"/>
    <property type="match status" value="1"/>
</dbReference>
<organism evidence="4">
    <name type="scientific">Sinohyriopsis cumingii</name>
    <name type="common">Triangle sail mussel</name>
    <name type="synonym">Hyriopsis cumingii</name>
    <dbReference type="NCBI Taxonomy" id="165450"/>
    <lineage>
        <taxon>Eukaryota</taxon>
        <taxon>Metazoa</taxon>
        <taxon>Spiralia</taxon>
        <taxon>Lophotrochozoa</taxon>
        <taxon>Mollusca</taxon>
        <taxon>Bivalvia</taxon>
        <taxon>Autobranchia</taxon>
        <taxon>Heteroconchia</taxon>
        <taxon>Palaeoheterodonta</taxon>
        <taxon>Unionida</taxon>
        <taxon>Unionoidea</taxon>
        <taxon>Unionidae</taxon>
        <taxon>Gonideinae</taxon>
        <taxon>Sinohyriopsis</taxon>
    </lineage>
</organism>
<sequence>MQWKRHFLVFVLIIALFVSNFVEAQRSGKKKKGKSKSKDVISSLTLPENDQQDVCKQPKEVGPCKGKIKRYYFKKESGKCKSFNFGGCGGNENNFTSRSACRKRCGGKTA</sequence>
<dbReference type="EMBL" id="MH796550">
    <property type="protein sequence ID" value="QAV56744.1"/>
    <property type="molecule type" value="mRNA"/>
</dbReference>
<dbReference type="PRINTS" id="PR00759">
    <property type="entry name" value="BASICPTASE"/>
</dbReference>
<dbReference type="InterPro" id="IPR020901">
    <property type="entry name" value="Prtase_inh_Kunz-CS"/>
</dbReference>
<feature type="chain" id="PRO_5028922964" evidence="2">
    <location>
        <begin position="25"/>
        <end position="110"/>
    </location>
</feature>
<keyword evidence="2" id="KW-0732">Signal</keyword>
<dbReference type="PANTHER" id="PTHR10083">
    <property type="entry name" value="KUNITZ-TYPE PROTEASE INHIBITOR-RELATED"/>
    <property type="match status" value="1"/>
</dbReference>
<dbReference type="AlphaFoldDB" id="A0A7G3FWH5"/>
<evidence type="ECO:0000259" key="3">
    <source>
        <dbReference type="PROSITE" id="PS50279"/>
    </source>
</evidence>
<keyword evidence="1" id="KW-1015">Disulfide bond</keyword>
<dbReference type="PANTHER" id="PTHR10083:SF374">
    <property type="entry name" value="BPTI_KUNITZ INHIBITOR DOMAIN-CONTAINING PROTEIN"/>
    <property type="match status" value="1"/>
</dbReference>
<dbReference type="InterPro" id="IPR050098">
    <property type="entry name" value="TFPI/VKTCI-like"/>
</dbReference>
<accession>A0A7G3FWH5</accession>
<dbReference type="CDD" id="cd00109">
    <property type="entry name" value="Kunitz-type"/>
    <property type="match status" value="1"/>
</dbReference>
<reference evidence="4" key="1">
    <citation type="submission" date="2018-08" db="EMBL/GenBank/DDBJ databases">
        <authorList>
            <person name="Liu X."/>
            <person name="Li J."/>
        </authorList>
    </citation>
    <scope>NUCLEOTIDE SEQUENCE</scope>
</reference>
<dbReference type="SMART" id="SM00131">
    <property type="entry name" value="KU"/>
    <property type="match status" value="1"/>
</dbReference>
<dbReference type="SUPFAM" id="SSF57362">
    <property type="entry name" value="BPTI-like"/>
    <property type="match status" value="1"/>
</dbReference>
<dbReference type="GO" id="GO:0005615">
    <property type="term" value="C:extracellular space"/>
    <property type="evidence" value="ECO:0007669"/>
    <property type="project" value="TreeGrafter"/>
</dbReference>
<evidence type="ECO:0000313" key="4">
    <source>
        <dbReference type="EMBL" id="QAV56744.1"/>
    </source>
</evidence>
<name>A0A7G3FWH5_SINCU</name>
<dbReference type="Pfam" id="PF00014">
    <property type="entry name" value="Kunitz_BPTI"/>
    <property type="match status" value="1"/>
</dbReference>
<dbReference type="PROSITE" id="PS00280">
    <property type="entry name" value="BPTI_KUNITZ_1"/>
    <property type="match status" value="1"/>
</dbReference>
<feature type="domain" description="BPTI/Kunitz inhibitor" evidence="3">
    <location>
        <begin position="55"/>
        <end position="105"/>
    </location>
</feature>
<dbReference type="Gene3D" id="4.10.410.10">
    <property type="entry name" value="Pancreatic trypsin inhibitor Kunitz domain"/>
    <property type="match status" value="1"/>
</dbReference>